<reference evidence="1 2" key="1">
    <citation type="journal article" date="2016" name="DNA Res.">
        <title>Genome sequence of Aspergillus luchuensis NBRC 4314.</title>
        <authorList>
            <person name="Yamada O."/>
            <person name="Machida M."/>
            <person name="Hosoyama A."/>
            <person name="Goto M."/>
            <person name="Takahashi T."/>
            <person name="Futagami T."/>
            <person name="Yamagata Y."/>
            <person name="Takeuchi M."/>
            <person name="Kobayashi T."/>
            <person name="Koike H."/>
            <person name="Abe K."/>
            <person name="Asai K."/>
            <person name="Arita M."/>
            <person name="Fujita N."/>
            <person name="Fukuda K."/>
            <person name="Higa K."/>
            <person name="Horikawa H."/>
            <person name="Ishikawa T."/>
            <person name="Jinno K."/>
            <person name="Kato Y."/>
            <person name="Kirimura K."/>
            <person name="Mizutani O."/>
            <person name="Nakasone K."/>
            <person name="Sano M."/>
            <person name="Shiraishi Y."/>
            <person name="Tsukahara M."/>
            <person name="Gomi K."/>
        </authorList>
    </citation>
    <scope>NUCLEOTIDE SEQUENCE [LARGE SCALE GENOMIC DNA]</scope>
    <source>
        <strain evidence="1 2">RIB 2604</strain>
    </source>
</reference>
<dbReference type="Proteomes" id="UP000075230">
    <property type="component" value="Unassembled WGS sequence"/>
</dbReference>
<dbReference type="AlphaFoldDB" id="A0A146FCA2"/>
<comment type="caution">
    <text evidence="1">The sequence shown here is derived from an EMBL/GenBank/DDBJ whole genome shotgun (WGS) entry which is preliminary data.</text>
</comment>
<reference evidence="2" key="2">
    <citation type="submission" date="2016-02" db="EMBL/GenBank/DDBJ databases">
        <title>Genome sequencing of Aspergillus luchuensis NBRC 4314.</title>
        <authorList>
            <person name="Yamada O."/>
        </authorList>
    </citation>
    <scope>NUCLEOTIDE SEQUENCE [LARGE SCALE GENOMIC DNA]</scope>
    <source>
        <strain evidence="2">RIB 2604</strain>
    </source>
</reference>
<proteinExistence type="predicted"/>
<accession>A0A146FCA2</accession>
<organism evidence="1 2">
    <name type="scientific">Aspergillus kawachii</name>
    <name type="common">White koji mold</name>
    <name type="synonym">Aspergillus awamori var. kawachi</name>
    <dbReference type="NCBI Taxonomy" id="1069201"/>
    <lineage>
        <taxon>Eukaryota</taxon>
        <taxon>Fungi</taxon>
        <taxon>Dikarya</taxon>
        <taxon>Ascomycota</taxon>
        <taxon>Pezizomycotina</taxon>
        <taxon>Eurotiomycetes</taxon>
        <taxon>Eurotiomycetidae</taxon>
        <taxon>Eurotiales</taxon>
        <taxon>Aspergillaceae</taxon>
        <taxon>Aspergillus</taxon>
        <taxon>Aspergillus subgen. Circumdati</taxon>
    </lineage>
</organism>
<name>A0A146FCA2_ASPKA</name>
<protein>
    <submittedName>
        <fullName evidence="1">Similar to An02g08790</fullName>
    </submittedName>
</protein>
<dbReference type="EMBL" id="BCWF01000017">
    <property type="protein sequence ID" value="GAT23498.1"/>
    <property type="molecule type" value="Genomic_DNA"/>
</dbReference>
<evidence type="ECO:0000313" key="2">
    <source>
        <dbReference type="Proteomes" id="UP000075230"/>
    </source>
</evidence>
<sequence>MNGSAYSQERSEDRQLEHIGCFSSHCTLSEVDATSVPDTSIKLTFMWRRLHSKQPLRDFLCGLRGILTESWSITESASSGAHAPNVAMVVSSIVLAWRASWSRISAHGSKFGDKLKVCPANSHNGAVKDLGLLFSEFGMQQRLGRVKEAKAIRARLGGFMKNPRMHRPLCPH</sequence>
<gene>
    <name evidence="1" type="ORF">RIB2604_01706370</name>
</gene>
<evidence type="ECO:0000313" key="1">
    <source>
        <dbReference type="EMBL" id="GAT23498.1"/>
    </source>
</evidence>